<dbReference type="PANTHER" id="PTHR30605:SF0">
    <property type="entry name" value="ANHYDRO-N-ACETYLMURAMIC ACID KINASE"/>
    <property type="match status" value="1"/>
</dbReference>
<protein>
    <submittedName>
        <fullName evidence="1">Anhydro-N-acetylmuramic acid kinase</fullName>
        <ecNumber evidence="1">2.7.1.170</ecNumber>
    </submittedName>
</protein>
<keyword evidence="1" id="KW-0808">Transferase</keyword>
<dbReference type="InterPro" id="IPR005338">
    <property type="entry name" value="Anhydro_N_Ac-Mur_kinase"/>
</dbReference>
<dbReference type="PANTHER" id="PTHR30605">
    <property type="entry name" value="ANHYDRO-N-ACETYLMURAMIC ACID KINASE"/>
    <property type="match status" value="1"/>
</dbReference>
<dbReference type="GO" id="GO:0006040">
    <property type="term" value="P:amino sugar metabolic process"/>
    <property type="evidence" value="ECO:0007669"/>
    <property type="project" value="InterPro"/>
</dbReference>
<organism evidence="1">
    <name type="scientific">hydrothermal vent metagenome</name>
    <dbReference type="NCBI Taxonomy" id="652676"/>
    <lineage>
        <taxon>unclassified sequences</taxon>
        <taxon>metagenomes</taxon>
        <taxon>ecological metagenomes</taxon>
    </lineage>
</organism>
<gene>
    <name evidence="1" type="ORF">MNBD_ALPHA01-1156</name>
</gene>
<dbReference type="SUPFAM" id="SSF53067">
    <property type="entry name" value="Actin-like ATPase domain"/>
    <property type="match status" value="1"/>
</dbReference>
<dbReference type="GO" id="GO:0009254">
    <property type="term" value="P:peptidoglycan turnover"/>
    <property type="evidence" value="ECO:0007669"/>
    <property type="project" value="InterPro"/>
</dbReference>
<dbReference type="AlphaFoldDB" id="A0A3B0SLP9"/>
<name>A0A3B0SLP9_9ZZZZ</name>
<dbReference type="GO" id="GO:0016301">
    <property type="term" value="F:kinase activity"/>
    <property type="evidence" value="ECO:0007669"/>
    <property type="project" value="UniProtKB-KW"/>
</dbReference>
<sequence>VNDFRRQDVEGGGQGAPLVPIYHQALMRNQPESGYPVAIINIGGVGNITWIDGEDEKRMLAFDTGPGNAFLDDWVRHHTGEPMDRDGALAAKGQIDHDLVGHWMSDPYFLKIPPKSLDRQAFDIRAVEKLSLTDGAATLLEFTVKSIIKALDHCPKPPDHIYICGGGRHNKFLMSKLGQLNIPVDNVETLGWHGDYLEAEAFAFLACRHQLGLPITFPGTTGISAPAPGGKLFMPEYKCRGL</sequence>
<dbReference type="Gene3D" id="3.30.420.40">
    <property type="match status" value="1"/>
</dbReference>
<evidence type="ECO:0000313" key="1">
    <source>
        <dbReference type="EMBL" id="VAW07191.1"/>
    </source>
</evidence>
<proteinExistence type="predicted"/>
<dbReference type="GO" id="GO:0016773">
    <property type="term" value="F:phosphotransferase activity, alcohol group as acceptor"/>
    <property type="evidence" value="ECO:0007669"/>
    <property type="project" value="InterPro"/>
</dbReference>
<dbReference type="Pfam" id="PF03702">
    <property type="entry name" value="AnmK"/>
    <property type="match status" value="1"/>
</dbReference>
<keyword evidence="1" id="KW-0418">Kinase</keyword>
<dbReference type="GO" id="GO:0005524">
    <property type="term" value="F:ATP binding"/>
    <property type="evidence" value="ECO:0007669"/>
    <property type="project" value="InterPro"/>
</dbReference>
<reference evidence="1" key="1">
    <citation type="submission" date="2018-06" db="EMBL/GenBank/DDBJ databases">
        <authorList>
            <person name="Zhirakovskaya E."/>
        </authorList>
    </citation>
    <scope>NUCLEOTIDE SEQUENCE</scope>
</reference>
<feature type="non-terminal residue" evidence="1">
    <location>
        <position position="1"/>
    </location>
</feature>
<accession>A0A3B0SLP9</accession>
<dbReference type="EC" id="2.7.1.170" evidence="1"/>
<dbReference type="InterPro" id="IPR043129">
    <property type="entry name" value="ATPase_NBD"/>
</dbReference>
<dbReference type="EMBL" id="UOEJ01000262">
    <property type="protein sequence ID" value="VAW07191.1"/>
    <property type="molecule type" value="Genomic_DNA"/>
</dbReference>